<protein>
    <submittedName>
        <fullName evidence="2">Hydroxymethylpyrimidine pyrophosphatase-like HAD family hydrolase</fullName>
    </submittedName>
</protein>
<reference evidence="2 3" key="1">
    <citation type="submission" date="2020-08" db="EMBL/GenBank/DDBJ databases">
        <title>Sequencing the genomes of 1000 actinobacteria strains.</title>
        <authorList>
            <person name="Klenk H.-P."/>
        </authorList>
    </citation>
    <scope>NUCLEOTIDE SEQUENCE [LARGE SCALE GENOMIC DNA]</scope>
    <source>
        <strain evidence="2 3">DSM 45859</strain>
    </source>
</reference>
<organism evidence="2 3">
    <name type="scientific">Amycolatopsis jiangsuensis</name>
    <dbReference type="NCBI Taxonomy" id="1181879"/>
    <lineage>
        <taxon>Bacteria</taxon>
        <taxon>Bacillati</taxon>
        <taxon>Actinomycetota</taxon>
        <taxon>Actinomycetes</taxon>
        <taxon>Pseudonocardiales</taxon>
        <taxon>Pseudonocardiaceae</taxon>
        <taxon>Amycolatopsis</taxon>
    </lineage>
</organism>
<dbReference type="InterPro" id="IPR023214">
    <property type="entry name" value="HAD_sf"/>
</dbReference>
<dbReference type="SFLD" id="SFLDS00003">
    <property type="entry name" value="Haloacid_Dehalogenase"/>
    <property type="match status" value="1"/>
</dbReference>
<dbReference type="GO" id="GO:0016791">
    <property type="term" value="F:phosphatase activity"/>
    <property type="evidence" value="ECO:0007669"/>
    <property type="project" value="UniProtKB-ARBA"/>
</dbReference>
<dbReference type="Gene3D" id="3.40.50.1000">
    <property type="entry name" value="HAD superfamily/HAD-like"/>
    <property type="match status" value="1"/>
</dbReference>
<dbReference type="Pfam" id="PF08282">
    <property type="entry name" value="Hydrolase_3"/>
    <property type="match status" value="1"/>
</dbReference>
<feature type="region of interest" description="Disordered" evidence="1">
    <location>
        <begin position="1"/>
        <end position="22"/>
    </location>
</feature>
<dbReference type="SUPFAM" id="SSF56784">
    <property type="entry name" value="HAD-like"/>
    <property type="match status" value="1"/>
</dbReference>
<dbReference type="InterPro" id="IPR036412">
    <property type="entry name" value="HAD-like_sf"/>
</dbReference>
<dbReference type="SFLD" id="SFLDG01140">
    <property type="entry name" value="C2.B:_Phosphomannomutase_and_P"/>
    <property type="match status" value="1"/>
</dbReference>
<evidence type="ECO:0000313" key="3">
    <source>
        <dbReference type="Proteomes" id="UP000581769"/>
    </source>
</evidence>
<dbReference type="EMBL" id="JACHMG010000001">
    <property type="protein sequence ID" value="MBB4687011.1"/>
    <property type="molecule type" value="Genomic_DNA"/>
</dbReference>
<dbReference type="Proteomes" id="UP000581769">
    <property type="component" value="Unassembled WGS sequence"/>
</dbReference>
<dbReference type="AlphaFoldDB" id="A0A840IW79"/>
<dbReference type="PANTHER" id="PTHR10000">
    <property type="entry name" value="PHOSPHOSERINE PHOSPHATASE"/>
    <property type="match status" value="1"/>
</dbReference>
<dbReference type="GO" id="GO:0000287">
    <property type="term" value="F:magnesium ion binding"/>
    <property type="evidence" value="ECO:0007669"/>
    <property type="project" value="TreeGrafter"/>
</dbReference>
<dbReference type="PANTHER" id="PTHR10000:SF8">
    <property type="entry name" value="HAD SUPERFAMILY HYDROLASE-LIKE, TYPE 3"/>
    <property type="match status" value="1"/>
</dbReference>
<sequence length="298" mass="31832">MPARTLSDRSARHRHSLRRAAPEDNVVVEKPRLIASDVDGTLLGPSEIVTERTVAVVRRVLADGVPFVLCTGRPPRWIAPISQPLGLTGYAVCANGAVLLDIGTDSVVEVHGQLEPMLLHDLADALDKALPGCRLAAERIDLGPADHSMRNFVIEPDYHNPWGDGEGRVAMRGEVLGKPAIKLLISRRGMSSEEMAEAVRAVLDDSVDVTYSSSGGLIELSAHGITKAHGLADVAARFDVPAESVIAFGDMPNDVEMLRWAGHGVAMANGHEQALAAADEVTGPVTEDGVAQVLERWF</sequence>
<comment type="caution">
    <text evidence="2">The sequence shown here is derived from an EMBL/GenBank/DDBJ whole genome shotgun (WGS) entry which is preliminary data.</text>
</comment>
<feature type="compositionally biased region" description="Basic and acidic residues" evidence="1">
    <location>
        <begin position="1"/>
        <end position="10"/>
    </location>
</feature>
<evidence type="ECO:0000256" key="1">
    <source>
        <dbReference type="SAM" id="MobiDB-lite"/>
    </source>
</evidence>
<proteinExistence type="predicted"/>
<dbReference type="Gene3D" id="3.30.1240.10">
    <property type="match status" value="1"/>
</dbReference>
<keyword evidence="3" id="KW-1185">Reference proteome</keyword>
<dbReference type="GO" id="GO:0005829">
    <property type="term" value="C:cytosol"/>
    <property type="evidence" value="ECO:0007669"/>
    <property type="project" value="TreeGrafter"/>
</dbReference>
<gene>
    <name evidence="2" type="ORF">BJY18_004496</name>
</gene>
<name>A0A840IW79_9PSEU</name>
<evidence type="ECO:0000313" key="2">
    <source>
        <dbReference type="EMBL" id="MBB4687011.1"/>
    </source>
</evidence>
<dbReference type="CDD" id="cd07516">
    <property type="entry name" value="HAD_Pase"/>
    <property type="match status" value="1"/>
</dbReference>
<keyword evidence="2" id="KW-0378">Hydrolase</keyword>
<accession>A0A840IW79</accession>